<feature type="region of interest" description="Disordered" evidence="1">
    <location>
        <begin position="102"/>
        <end position="121"/>
    </location>
</feature>
<comment type="caution">
    <text evidence="3">The sequence shown here is derived from an EMBL/GenBank/DDBJ whole genome shotgun (WGS) entry which is preliminary data.</text>
</comment>
<name>A0A9Q1KSF7_9CARY</name>
<sequence>MADAKLTFFSFLLLFTLIFAGVRADAEGLHVAQEIRSHGSDDSSALKIELEQLKSKNQLLETHLEETNTKLKAKDEKISQLEKAIQEKSDNVASLQSEIESLEKKGTSDAEERVGRAHARATELQKQIEKLRRENEGQSKEKDALEVQAKESEKKVEELSTNIEKLQKIHDEQKTRIRKTERALQVAEEEMMRAKLEANSRTRELMKEVEFPCIRHSGYQLYNPLAYALLYCRKPLIHHLDFLLHECSHTMAKHLQALSPIGNYYKRGKNPVRDFSRLGLLVLLHWFRETPSLLEIRQPLSKAKMSSKCTEQRDTIPCKIAVHGAWLPPWLFDHLIRSRSFIETEWTKHGKPIMEVLVQKAIEKKDQLANWAEPHVETIKTKWAPAVKEQWLMAAEYIEPHLQSLKAKTAEIYEASKTAIKPHIIKVQELTDPYYQNVKKFSKPYVNQVATVAKPHVQKARTVLKPYTKKAIHVYGKFLESATMYHHQIQATVHEKLKQHELTRPLATKELVWRLKFGSDVVLSLKASALLALPVITLSRICSSKKPKKPARSHHTRRKGKRGHPDK</sequence>
<dbReference type="Gene3D" id="1.20.120.20">
    <property type="entry name" value="Apolipoprotein"/>
    <property type="match status" value="1"/>
</dbReference>
<keyword evidence="4" id="KW-1185">Reference proteome</keyword>
<organism evidence="3 4">
    <name type="scientific">Carnegiea gigantea</name>
    <dbReference type="NCBI Taxonomy" id="171969"/>
    <lineage>
        <taxon>Eukaryota</taxon>
        <taxon>Viridiplantae</taxon>
        <taxon>Streptophyta</taxon>
        <taxon>Embryophyta</taxon>
        <taxon>Tracheophyta</taxon>
        <taxon>Spermatophyta</taxon>
        <taxon>Magnoliopsida</taxon>
        <taxon>eudicotyledons</taxon>
        <taxon>Gunneridae</taxon>
        <taxon>Pentapetalae</taxon>
        <taxon>Caryophyllales</taxon>
        <taxon>Cactineae</taxon>
        <taxon>Cactaceae</taxon>
        <taxon>Cactoideae</taxon>
        <taxon>Echinocereeae</taxon>
        <taxon>Carnegiea</taxon>
    </lineage>
</organism>
<feature type="region of interest" description="Disordered" evidence="1">
    <location>
        <begin position="544"/>
        <end position="567"/>
    </location>
</feature>
<dbReference type="AlphaFoldDB" id="A0A9Q1KSF7"/>
<accession>A0A9Q1KSF7</accession>
<dbReference type="PANTHER" id="PTHR34360">
    <property type="entry name" value="OS08G0519400 PROTEIN"/>
    <property type="match status" value="1"/>
</dbReference>
<evidence type="ECO:0000256" key="1">
    <source>
        <dbReference type="SAM" id="MobiDB-lite"/>
    </source>
</evidence>
<feature type="signal peptide" evidence="2">
    <location>
        <begin position="1"/>
        <end position="24"/>
    </location>
</feature>
<feature type="chain" id="PRO_5040236219" evidence="2">
    <location>
        <begin position="25"/>
        <end position="567"/>
    </location>
</feature>
<feature type="region of interest" description="Disordered" evidence="1">
    <location>
        <begin position="130"/>
        <end position="149"/>
    </location>
</feature>
<gene>
    <name evidence="3" type="ORF">Cgig2_011369</name>
</gene>
<evidence type="ECO:0000313" key="4">
    <source>
        <dbReference type="Proteomes" id="UP001153076"/>
    </source>
</evidence>
<protein>
    <submittedName>
        <fullName evidence="3">Uncharacterized protein</fullName>
    </submittedName>
</protein>
<dbReference type="SUPFAM" id="SSF58113">
    <property type="entry name" value="Apolipoprotein A-I"/>
    <property type="match status" value="1"/>
</dbReference>
<evidence type="ECO:0000256" key="2">
    <source>
        <dbReference type="SAM" id="SignalP"/>
    </source>
</evidence>
<reference evidence="3" key="1">
    <citation type="submission" date="2022-04" db="EMBL/GenBank/DDBJ databases">
        <title>Carnegiea gigantea Genome sequencing and assembly v2.</title>
        <authorList>
            <person name="Copetti D."/>
            <person name="Sanderson M.J."/>
            <person name="Burquez A."/>
            <person name="Wojciechowski M.F."/>
        </authorList>
    </citation>
    <scope>NUCLEOTIDE SEQUENCE</scope>
    <source>
        <strain evidence="3">SGP5-SGP5p</strain>
        <tissue evidence="3">Aerial part</tissue>
    </source>
</reference>
<evidence type="ECO:0000313" key="3">
    <source>
        <dbReference type="EMBL" id="KAJ8448748.1"/>
    </source>
</evidence>
<dbReference type="OrthoDB" id="2017695at2759"/>
<dbReference type="EMBL" id="JAKOGI010000027">
    <property type="protein sequence ID" value="KAJ8448748.1"/>
    <property type="molecule type" value="Genomic_DNA"/>
</dbReference>
<dbReference type="PANTHER" id="PTHR34360:SF1">
    <property type="entry name" value="OS08G0519400 PROTEIN"/>
    <property type="match status" value="1"/>
</dbReference>
<proteinExistence type="predicted"/>
<dbReference type="Proteomes" id="UP001153076">
    <property type="component" value="Unassembled WGS sequence"/>
</dbReference>
<keyword evidence="2" id="KW-0732">Signal</keyword>